<dbReference type="CDD" id="cd07153">
    <property type="entry name" value="Fur_like"/>
    <property type="match status" value="1"/>
</dbReference>
<dbReference type="KEGG" id="mtar:DF168_00143"/>
<evidence type="ECO:0000256" key="7">
    <source>
        <dbReference type="PIRSR" id="PIRSR602481-1"/>
    </source>
</evidence>
<dbReference type="Gene3D" id="1.10.10.10">
    <property type="entry name" value="Winged helix-like DNA-binding domain superfamily/Winged helix DNA-binding domain"/>
    <property type="match status" value="1"/>
</dbReference>
<evidence type="ECO:0000256" key="1">
    <source>
        <dbReference type="ARBA" id="ARBA00007957"/>
    </source>
</evidence>
<dbReference type="InterPro" id="IPR043135">
    <property type="entry name" value="Fur_C"/>
</dbReference>
<gene>
    <name evidence="8" type="primary">zur</name>
    <name evidence="8" type="ORF">DF168_00143</name>
</gene>
<dbReference type="GO" id="GO:0008270">
    <property type="term" value="F:zinc ion binding"/>
    <property type="evidence" value="ECO:0007669"/>
    <property type="project" value="TreeGrafter"/>
</dbReference>
<dbReference type="PANTHER" id="PTHR33202">
    <property type="entry name" value="ZINC UPTAKE REGULATION PROTEIN"/>
    <property type="match status" value="1"/>
</dbReference>
<keyword evidence="2" id="KW-0678">Repressor</keyword>
<evidence type="ECO:0000256" key="2">
    <source>
        <dbReference type="ARBA" id="ARBA00022491"/>
    </source>
</evidence>
<organism evidence="8 9">
    <name type="scientific">Candidatus Moanibacter tarae</name>
    <dbReference type="NCBI Taxonomy" id="2200854"/>
    <lineage>
        <taxon>Bacteria</taxon>
        <taxon>Pseudomonadati</taxon>
        <taxon>Verrucomicrobiota</taxon>
        <taxon>Opitutia</taxon>
        <taxon>Puniceicoccales</taxon>
        <taxon>Puniceicoccales incertae sedis</taxon>
        <taxon>Candidatus Moanibacter</taxon>
    </lineage>
</organism>
<comment type="cofactor">
    <cofactor evidence="7">
        <name>Zn(2+)</name>
        <dbReference type="ChEBI" id="CHEBI:29105"/>
    </cofactor>
    <text evidence="7">Binds 1 zinc ion per subunit.</text>
</comment>
<evidence type="ECO:0000256" key="6">
    <source>
        <dbReference type="ARBA" id="ARBA00023163"/>
    </source>
</evidence>
<protein>
    <submittedName>
        <fullName evidence="8">Zinc-specific metallo-regulatory protein</fullName>
    </submittedName>
</protein>
<keyword evidence="6" id="KW-0804">Transcription</keyword>
<evidence type="ECO:0000313" key="8">
    <source>
        <dbReference type="EMBL" id="AWT58971.1"/>
    </source>
</evidence>
<keyword evidence="3 7" id="KW-0862">Zinc</keyword>
<dbReference type="InterPro" id="IPR002481">
    <property type="entry name" value="FUR"/>
</dbReference>
<dbReference type="GO" id="GO:1900376">
    <property type="term" value="P:regulation of secondary metabolite biosynthetic process"/>
    <property type="evidence" value="ECO:0007669"/>
    <property type="project" value="TreeGrafter"/>
</dbReference>
<dbReference type="Gene3D" id="3.30.1490.190">
    <property type="match status" value="1"/>
</dbReference>
<dbReference type="Proteomes" id="UP000247465">
    <property type="component" value="Chromosome"/>
</dbReference>
<dbReference type="AlphaFoldDB" id="A0A2Z4AB65"/>
<dbReference type="InterPro" id="IPR036390">
    <property type="entry name" value="WH_DNA-bd_sf"/>
</dbReference>
<proteinExistence type="inferred from homology"/>
<accession>A0A2Z4AB65</accession>
<sequence length="128" mass="14438">MSRNRKTRQREVISHIVEQTRRPLTAKEIFLAGRLDVPTLGLRTVYRQIGRLVNEGKLVSLDFPGQPTRFETVRGGSHPHFICNRCRRVFDFERAASSPVYQAPPGFSIDGTEIVFYGICPDCSNSSG</sequence>
<evidence type="ECO:0000256" key="3">
    <source>
        <dbReference type="ARBA" id="ARBA00022833"/>
    </source>
</evidence>
<dbReference type="InterPro" id="IPR036388">
    <property type="entry name" value="WH-like_DNA-bd_sf"/>
</dbReference>
<dbReference type="GO" id="GO:0000976">
    <property type="term" value="F:transcription cis-regulatory region binding"/>
    <property type="evidence" value="ECO:0007669"/>
    <property type="project" value="TreeGrafter"/>
</dbReference>
<name>A0A2Z4AB65_9BACT</name>
<reference evidence="8 9" key="1">
    <citation type="submission" date="2018-06" db="EMBL/GenBank/DDBJ databases">
        <title>Draft Genome Sequence of a Novel Marine Bacterium Related to the Verrucomicrobia.</title>
        <authorList>
            <person name="Vosseberg J."/>
            <person name="Martijn J."/>
            <person name="Ettema T.J.G."/>
        </authorList>
    </citation>
    <scope>NUCLEOTIDE SEQUENCE [LARGE SCALE GENOMIC DNA]</scope>
    <source>
        <strain evidence="8">TARA_B100001123</strain>
    </source>
</reference>
<feature type="binding site" evidence="7">
    <location>
        <position position="120"/>
    </location>
    <ligand>
        <name>Zn(2+)</name>
        <dbReference type="ChEBI" id="CHEBI:29105"/>
    </ligand>
</feature>
<dbReference type="Pfam" id="PF01475">
    <property type="entry name" value="FUR"/>
    <property type="match status" value="1"/>
</dbReference>
<dbReference type="SUPFAM" id="SSF46785">
    <property type="entry name" value="Winged helix' DNA-binding domain"/>
    <property type="match status" value="1"/>
</dbReference>
<feature type="binding site" evidence="7">
    <location>
        <position position="86"/>
    </location>
    <ligand>
        <name>Zn(2+)</name>
        <dbReference type="ChEBI" id="CHEBI:29105"/>
    </ligand>
</feature>
<dbReference type="GO" id="GO:0003700">
    <property type="term" value="F:DNA-binding transcription factor activity"/>
    <property type="evidence" value="ECO:0007669"/>
    <property type="project" value="InterPro"/>
</dbReference>
<dbReference type="EMBL" id="CP029803">
    <property type="protein sequence ID" value="AWT58971.1"/>
    <property type="molecule type" value="Genomic_DNA"/>
</dbReference>
<evidence type="ECO:0000256" key="5">
    <source>
        <dbReference type="ARBA" id="ARBA00023125"/>
    </source>
</evidence>
<keyword evidence="7" id="KW-0479">Metal-binding</keyword>
<feature type="binding site" evidence="7">
    <location>
        <position position="83"/>
    </location>
    <ligand>
        <name>Zn(2+)</name>
        <dbReference type="ChEBI" id="CHEBI:29105"/>
    </ligand>
</feature>
<comment type="similarity">
    <text evidence="1">Belongs to the Fur family.</text>
</comment>
<dbReference type="PANTHER" id="PTHR33202:SF22">
    <property type="entry name" value="HYDROGEN PEROXIDE SENSITIVE REPRESSOR"/>
    <property type="match status" value="1"/>
</dbReference>
<dbReference type="GO" id="GO:0045892">
    <property type="term" value="P:negative regulation of DNA-templated transcription"/>
    <property type="evidence" value="ECO:0007669"/>
    <property type="project" value="TreeGrafter"/>
</dbReference>
<keyword evidence="4" id="KW-0805">Transcription regulation</keyword>
<feature type="binding site" evidence="7">
    <location>
        <position position="123"/>
    </location>
    <ligand>
        <name>Zn(2+)</name>
        <dbReference type="ChEBI" id="CHEBI:29105"/>
    </ligand>
</feature>
<keyword evidence="5" id="KW-0238">DNA-binding</keyword>
<evidence type="ECO:0000256" key="4">
    <source>
        <dbReference type="ARBA" id="ARBA00023015"/>
    </source>
</evidence>
<evidence type="ECO:0000313" key="9">
    <source>
        <dbReference type="Proteomes" id="UP000247465"/>
    </source>
</evidence>